<dbReference type="GO" id="GO:0004252">
    <property type="term" value="F:serine-type endopeptidase activity"/>
    <property type="evidence" value="ECO:0007669"/>
    <property type="project" value="InterPro"/>
</dbReference>
<evidence type="ECO:0000256" key="4">
    <source>
        <dbReference type="ARBA" id="ARBA00022764"/>
    </source>
</evidence>
<keyword evidence="4" id="KW-0574">Periplasm</keyword>
<keyword evidence="6" id="KW-0862">Zinc</keyword>
<keyword evidence="5 9" id="KW-0378">Hydrolase</keyword>
<sequence length="265" mass="29413">MYQWILVAAMSNPWAQQVTPSHGSAEAIGGYAAGCLQGAVALPENGTGYQILRPRQKRFYSHPVMEQYVLDLARQSKKVGLPDILVGDMAMAKGGPFSTGHRSHQSGLDTDIWFRFAGKPLSAAARNNIKAQEMVDFRRNRVNKNFSSQQMTLLKLAAQDPRVERIFVNPPIKKAMCEQFAASGPSWLGKLRPWFGHSAHFHVRLHCPVGSRDCEPQKPFPPGDGCGAELDSWLTKPARVSSKPVPNRMPQLPERCELLLSGKQR</sequence>
<dbReference type="Proteomes" id="UP000585721">
    <property type="component" value="Unassembled WGS sequence"/>
</dbReference>
<name>A0A841GKS6_9GAMM</name>
<dbReference type="InterPro" id="IPR009045">
    <property type="entry name" value="Zn_M74/Hedgehog-like"/>
</dbReference>
<dbReference type="PIRSF" id="PIRSF018455">
    <property type="entry name" value="MepA"/>
    <property type="match status" value="1"/>
</dbReference>
<keyword evidence="7" id="KW-0482">Metalloprotease</keyword>
<feature type="disulfide bond" evidence="8">
    <location>
        <begin position="35"/>
        <end position="256"/>
    </location>
</feature>
<dbReference type="GO" id="GO:0046872">
    <property type="term" value="F:metal ion binding"/>
    <property type="evidence" value="ECO:0007669"/>
    <property type="project" value="UniProtKB-KW"/>
</dbReference>
<dbReference type="GO" id="GO:0008237">
    <property type="term" value="F:metallopeptidase activity"/>
    <property type="evidence" value="ECO:0007669"/>
    <property type="project" value="UniProtKB-KW"/>
</dbReference>
<evidence type="ECO:0000256" key="5">
    <source>
        <dbReference type="ARBA" id="ARBA00022801"/>
    </source>
</evidence>
<organism evidence="9 10">
    <name type="scientific">Tolumonas osonensis</name>
    <dbReference type="NCBI Taxonomy" id="675874"/>
    <lineage>
        <taxon>Bacteria</taxon>
        <taxon>Pseudomonadati</taxon>
        <taxon>Pseudomonadota</taxon>
        <taxon>Gammaproteobacteria</taxon>
        <taxon>Aeromonadales</taxon>
        <taxon>Aeromonadaceae</taxon>
        <taxon>Tolumonas</taxon>
    </lineage>
</organism>
<keyword evidence="10" id="KW-1185">Reference proteome</keyword>
<evidence type="ECO:0000313" key="9">
    <source>
        <dbReference type="EMBL" id="MBB6055781.1"/>
    </source>
</evidence>
<evidence type="ECO:0000256" key="1">
    <source>
        <dbReference type="ARBA" id="ARBA00022670"/>
    </source>
</evidence>
<proteinExistence type="predicted"/>
<keyword evidence="2" id="KW-0479">Metal-binding</keyword>
<gene>
    <name evidence="9" type="ORF">HNR75_001699</name>
</gene>
<reference evidence="9 10" key="1">
    <citation type="submission" date="2020-08" db="EMBL/GenBank/DDBJ databases">
        <title>Genomic Encyclopedia of Type Strains, Phase IV (KMG-IV): sequencing the most valuable type-strain genomes for metagenomic binning, comparative biology and taxonomic classification.</title>
        <authorList>
            <person name="Goeker M."/>
        </authorList>
    </citation>
    <scope>NUCLEOTIDE SEQUENCE [LARGE SCALE GENOMIC DNA]</scope>
    <source>
        <strain evidence="9 10">DSM 22975</strain>
    </source>
</reference>
<dbReference type="SUPFAM" id="SSF55166">
    <property type="entry name" value="Hedgehog/DD-peptidase"/>
    <property type="match status" value="1"/>
</dbReference>
<comment type="caution">
    <text evidence="9">The sequence shown here is derived from an EMBL/GenBank/DDBJ whole genome shotgun (WGS) entry which is preliminary data.</text>
</comment>
<evidence type="ECO:0000256" key="2">
    <source>
        <dbReference type="ARBA" id="ARBA00022723"/>
    </source>
</evidence>
<keyword evidence="1" id="KW-0645">Protease</keyword>
<dbReference type="EC" id="3.4.24.-" evidence="9"/>
<keyword evidence="8" id="KW-1015">Disulfide bond</keyword>
<dbReference type="Gene3D" id="3.30.1380.10">
    <property type="match status" value="1"/>
</dbReference>
<dbReference type="EMBL" id="JACHGR010000005">
    <property type="protein sequence ID" value="MBB6055781.1"/>
    <property type="molecule type" value="Genomic_DNA"/>
</dbReference>
<evidence type="ECO:0000256" key="7">
    <source>
        <dbReference type="ARBA" id="ARBA00023049"/>
    </source>
</evidence>
<evidence type="ECO:0000256" key="3">
    <source>
        <dbReference type="ARBA" id="ARBA00022729"/>
    </source>
</evidence>
<feature type="disulfide bond" evidence="8">
    <location>
        <begin position="177"/>
        <end position="226"/>
    </location>
</feature>
<accession>A0A841GKS6</accession>
<evidence type="ECO:0000256" key="6">
    <source>
        <dbReference type="ARBA" id="ARBA00022833"/>
    </source>
</evidence>
<dbReference type="GO" id="GO:0006508">
    <property type="term" value="P:proteolysis"/>
    <property type="evidence" value="ECO:0007669"/>
    <property type="project" value="UniProtKB-KW"/>
</dbReference>
<dbReference type="RefSeq" id="WP_188026528.1">
    <property type="nucleotide sequence ID" value="NZ_JACHGR010000005.1"/>
</dbReference>
<dbReference type="Pfam" id="PF03411">
    <property type="entry name" value="Peptidase_M74"/>
    <property type="match status" value="1"/>
</dbReference>
<dbReference type="NCBIfam" id="NF006947">
    <property type="entry name" value="PRK09429.1"/>
    <property type="match status" value="1"/>
</dbReference>
<protein>
    <submittedName>
        <fullName evidence="9">Penicillin-insensitive murein endopeptidase</fullName>
        <ecNumber evidence="9">3.4.24.-</ecNumber>
    </submittedName>
</protein>
<dbReference type="AlphaFoldDB" id="A0A841GKS6"/>
<dbReference type="InterPro" id="IPR005073">
    <property type="entry name" value="Peptidase_M74"/>
</dbReference>
<evidence type="ECO:0000256" key="8">
    <source>
        <dbReference type="PIRSR" id="PIRSR018455-2"/>
    </source>
</evidence>
<feature type="disulfide bond" evidence="8">
    <location>
        <begin position="207"/>
        <end position="214"/>
    </location>
</feature>
<keyword evidence="3" id="KW-0732">Signal</keyword>
<dbReference type="GO" id="GO:0030288">
    <property type="term" value="C:outer membrane-bounded periplasmic space"/>
    <property type="evidence" value="ECO:0007669"/>
    <property type="project" value="InterPro"/>
</dbReference>
<evidence type="ECO:0000313" key="10">
    <source>
        <dbReference type="Proteomes" id="UP000585721"/>
    </source>
</evidence>